<sequence length="166" mass="19219">MINFQKNQKMVLRNSIAALFLMVFLSCIDKRQESKSAPEINVGSSSSLINCWNTQERQDIIEEILSTTDIQTYVLLFIREKLPIQIIKNEFITENLKIFTNNQEVEIIGKNSNSDLAFELTFQEIKCPTKLQFSVWLDYEHASIKGFVLKKDEKWIAEITSHGIVD</sequence>
<protein>
    <recommendedName>
        <fullName evidence="3">Lipoprotein</fullName>
    </recommendedName>
</protein>
<proteinExistence type="predicted"/>
<gene>
    <name evidence="1" type="ORF">ACFOWS_07735</name>
</gene>
<dbReference type="Proteomes" id="UP001595841">
    <property type="component" value="Unassembled WGS sequence"/>
</dbReference>
<reference evidence="2" key="1">
    <citation type="journal article" date="2019" name="Int. J. Syst. Evol. Microbiol.">
        <title>The Global Catalogue of Microorganisms (GCM) 10K type strain sequencing project: providing services to taxonomists for standard genome sequencing and annotation.</title>
        <authorList>
            <consortium name="The Broad Institute Genomics Platform"/>
            <consortium name="The Broad Institute Genome Sequencing Center for Infectious Disease"/>
            <person name="Wu L."/>
            <person name="Ma J."/>
        </authorList>
    </citation>
    <scope>NUCLEOTIDE SEQUENCE [LARGE SCALE GENOMIC DNA]</scope>
    <source>
        <strain evidence="2">CGMCC 1.15774</strain>
    </source>
</reference>
<dbReference type="PROSITE" id="PS51257">
    <property type="entry name" value="PROKAR_LIPOPROTEIN"/>
    <property type="match status" value="1"/>
</dbReference>
<comment type="caution">
    <text evidence="1">The sequence shown here is derived from an EMBL/GenBank/DDBJ whole genome shotgun (WGS) entry which is preliminary data.</text>
</comment>
<organism evidence="1 2">
    <name type="scientific">Flagellimonas marina</name>
    <dbReference type="NCBI Taxonomy" id="1775168"/>
    <lineage>
        <taxon>Bacteria</taxon>
        <taxon>Pseudomonadati</taxon>
        <taxon>Bacteroidota</taxon>
        <taxon>Flavobacteriia</taxon>
        <taxon>Flavobacteriales</taxon>
        <taxon>Flavobacteriaceae</taxon>
        <taxon>Flagellimonas</taxon>
    </lineage>
</organism>
<keyword evidence="2" id="KW-1185">Reference proteome</keyword>
<name>A0ABV8PII7_9FLAO</name>
<dbReference type="EMBL" id="JBHSCL010000004">
    <property type="protein sequence ID" value="MFC4220019.1"/>
    <property type="molecule type" value="Genomic_DNA"/>
</dbReference>
<evidence type="ECO:0000313" key="2">
    <source>
        <dbReference type="Proteomes" id="UP001595841"/>
    </source>
</evidence>
<evidence type="ECO:0000313" key="1">
    <source>
        <dbReference type="EMBL" id="MFC4220019.1"/>
    </source>
</evidence>
<accession>A0ABV8PII7</accession>
<dbReference type="RefSeq" id="WP_379763354.1">
    <property type="nucleotide sequence ID" value="NZ_JBHSCL010000004.1"/>
</dbReference>
<evidence type="ECO:0008006" key="3">
    <source>
        <dbReference type="Google" id="ProtNLM"/>
    </source>
</evidence>